<reference evidence="5" key="1">
    <citation type="submission" date="2003-12" db="EMBL/GenBank/DDBJ databases">
        <authorList>
            <person name="Oudot-Le Secq M.-P."/>
            <person name="Stam W.T."/>
            <person name="Olsen J.L."/>
        </authorList>
    </citation>
    <scope>NUCLEOTIDE SEQUENCE</scope>
</reference>
<keyword evidence="3 4" id="KW-0687">Ribonucleoprotein</keyword>
<dbReference type="GeneID" id="3860875"/>
<dbReference type="InterPro" id="IPR002222">
    <property type="entry name" value="Ribosomal_uS19"/>
</dbReference>
<dbReference type="HAMAP" id="MF_00531">
    <property type="entry name" value="Ribosomal_uS19"/>
    <property type="match status" value="1"/>
</dbReference>
<dbReference type="PRINTS" id="PR00975">
    <property type="entry name" value="RIBOSOMALS19"/>
</dbReference>
<dbReference type="Pfam" id="PF00203">
    <property type="entry name" value="Ribosomal_S19"/>
    <property type="match status" value="1"/>
</dbReference>
<protein>
    <submittedName>
        <fullName evidence="5">Ribosomal protein S19</fullName>
    </submittedName>
</protein>
<organism evidence="5">
    <name type="scientific">Dictyota dichotoma</name>
    <dbReference type="NCBI Taxonomy" id="2876"/>
    <lineage>
        <taxon>Eukaryota</taxon>
        <taxon>Sar</taxon>
        <taxon>Stramenopiles</taxon>
        <taxon>Ochrophyta</taxon>
        <taxon>PX clade</taxon>
        <taxon>Phaeophyceae</taxon>
        <taxon>Dictyotales</taxon>
        <taxon>Dictyotaceae</taxon>
        <taxon>Dictyota</taxon>
    </lineage>
</organism>
<dbReference type="GO" id="GO:0000028">
    <property type="term" value="P:ribosomal small subunit assembly"/>
    <property type="evidence" value="ECO:0007669"/>
    <property type="project" value="TreeGrafter"/>
</dbReference>
<dbReference type="GO" id="GO:0006412">
    <property type="term" value="P:translation"/>
    <property type="evidence" value="ECO:0007669"/>
    <property type="project" value="InterPro"/>
</dbReference>
<keyword evidence="5" id="KW-0496">Mitochondrion</keyword>
<dbReference type="EMBL" id="AY500368">
    <property type="protein sequence ID" value="AAS79078.1"/>
    <property type="molecule type" value="Genomic_DNA"/>
</dbReference>
<evidence type="ECO:0000256" key="1">
    <source>
        <dbReference type="ARBA" id="ARBA00007345"/>
    </source>
</evidence>
<geneLocation type="mitochondrion" evidence="5"/>
<dbReference type="Gene3D" id="3.30.860.10">
    <property type="entry name" value="30s Ribosomal Protein S19, Chain A"/>
    <property type="match status" value="1"/>
</dbReference>
<dbReference type="GO" id="GO:0005763">
    <property type="term" value="C:mitochondrial small ribosomal subunit"/>
    <property type="evidence" value="ECO:0007669"/>
    <property type="project" value="TreeGrafter"/>
</dbReference>
<keyword evidence="2 4" id="KW-0689">Ribosomal protein</keyword>
<evidence type="ECO:0000313" key="5">
    <source>
        <dbReference type="EMBL" id="AAS79078.1"/>
    </source>
</evidence>
<reference evidence="5" key="2">
    <citation type="journal article" date="2006" name="Curr. Genet.">
        <title>Complete mitochondrial genomes of the three brown algae (Heterokonta: Phaeophyceae) Dictyota dichotoma, Fucus vesiculosus and Desmarestia viridis.</title>
        <authorList>
            <person name="Oudot-Le Secq M.P."/>
            <person name="Loiseaux-de Goer S."/>
            <person name="Stam W.T."/>
            <person name="Olsen J.L."/>
        </authorList>
    </citation>
    <scope>NUCLEOTIDE SEQUENCE</scope>
</reference>
<proteinExistence type="inferred from homology"/>
<dbReference type="AlphaFoldDB" id="Q2TUB7"/>
<gene>
    <name evidence="5" type="primary">rps19</name>
</gene>
<dbReference type="PANTHER" id="PTHR11880">
    <property type="entry name" value="RIBOSOMAL PROTEIN S19P FAMILY MEMBER"/>
    <property type="match status" value="1"/>
</dbReference>
<name>Q2TUB7_DICDH</name>
<evidence type="ECO:0000256" key="4">
    <source>
        <dbReference type="RuleBase" id="RU003485"/>
    </source>
</evidence>
<dbReference type="RefSeq" id="YP_448693.1">
    <property type="nucleotide sequence ID" value="NC_007685.1"/>
</dbReference>
<comment type="similarity">
    <text evidence="1 4">Belongs to the universal ribosomal protein uS19 family.</text>
</comment>
<dbReference type="GO" id="GO:0003735">
    <property type="term" value="F:structural constituent of ribosome"/>
    <property type="evidence" value="ECO:0007669"/>
    <property type="project" value="InterPro"/>
</dbReference>
<dbReference type="PANTHER" id="PTHR11880:SF67">
    <property type="entry name" value="SMALL RIBOSOMAL SUBUNIT PROTEIN US19M"/>
    <property type="match status" value="1"/>
</dbReference>
<evidence type="ECO:0000256" key="3">
    <source>
        <dbReference type="ARBA" id="ARBA00023274"/>
    </source>
</evidence>
<dbReference type="PIRSF" id="PIRSF002144">
    <property type="entry name" value="Ribosomal_S19"/>
    <property type="match status" value="1"/>
</dbReference>
<evidence type="ECO:0000256" key="2">
    <source>
        <dbReference type="ARBA" id="ARBA00022980"/>
    </source>
</evidence>
<sequence>MPRSKWKSPFIDKSLFKTLKKNKKTWSRRSTIYPAFVGLKMKIHNGKEMIVREITAPMVGHKFGELVPTRKTFLPNTPKN</sequence>
<accession>Q2TUB7</accession>
<dbReference type="InterPro" id="IPR023575">
    <property type="entry name" value="Ribosomal_uS19_SF"/>
</dbReference>
<dbReference type="SUPFAM" id="SSF54570">
    <property type="entry name" value="Ribosomal protein S19"/>
    <property type="match status" value="1"/>
</dbReference>